<gene>
    <name evidence="13" type="ORF">EXN22_08680</name>
</gene>
<dbReference type="InterPro" id="IPR003593">
    <property type="entry name" value="AAA+_ATPase"/>
</dbReference>
<dbReference type="PANTHER" id="PTHR24221">
    <property type="entry name" value="ATP-BINDING CASSETTE SUB-FAMILY B"/>
    <property type="match status" value="1"/>
</dbReference>
<keyword evidence="7 9" id="KW-1133">Transmembrane helix</keyword>
<dbReference type="GO" id="GO:0034040">
    <property type="term" value="F:ATPase-coupled lipid transmembrane transporter activity"/>
    <property type="evidence" value="ECO:0007669"/>
    <property type="project" value="TreeGrafter"/>
</dbReference>
<dbReference type="CDD" id="cd02421">
    <property type="entry name" value="Peptidase_C39_likeD"/>
    <property type="match status" value="1"/>
</dbReference>
<keyword evidence="5" id="KW-0547">Nucleotide-binding</keyword>
<evidence type="ECO:0000259" key="12">
    <source>
        <dbReference type="PROSITE" id="PS50990"/>
    </source>
</evidence>
<keyword evidence="3" id="KW-1003">Cell membrane</keyword>
<feature type="transmembrane region" description="Helical" evidence="9">
    <location>
        <begin position="205"/>
        <end position="225"/>
    </location>
</feature>
<evidence type="ECO:0000256" key="6">
    <source>
        <dbReference type="ARBA" id="ARBA00022840"/>
    </source>
</evidence>
<feature type="transmembrane region" description="Helical" evidence="9">
    <location>
        <begin position="277"/>
        <end position="299"/>
    </location>
</feature>
<dbReference type="Gene3D" id="3.40.50.300">
    <property type="entry name" value="P-loop containing nucleotide triphosphate hydrolases"/>
    <property type="match status" value="1"/>
</dbReference>
<dbReference type="InterPro" id="IPR039421">
    <property type="entry name" value="Type_1_exporter"/>
</dbReference>
<dbReference type="GO" id="GO:0140359">
    <property type="term" value="F:ABC-type transporter activity"/>
    <property type="evidence" value="ECO:0007669"/>
    <property type="project" value="InterPro"/>
</dbReference>
<organism evidence="13 14">
    <name type="scientific">Pseudomonas tructae</name>
    <dbReference type="NCBI Taxonomy" id="2518644"/>
    <lineage>
        <taxon>Bacteria</taxon>
        <taxon>Pseudomonadati</taxon>
        <taxon>Pseudomonadota</taxon>
        <taxon>Gammaproteobacteria</taxon>
        <taxon>Pseudomonadales</taxon>
        <taxon>Pseudomonadaceae</taxon>
        <taxon>Pseudomonas</taxon>
    </lineage>
</organism>
<dbReference type="PROSITE" id="PS00211">
    <property type="entry name" value="ABC_TRANSPORTER_1"/>
    <property type="match status" value="1"/>
</dbReference>
<dbReference type="FunFam" id="3.40.50.300:FF:000299">
    <property type="entry name" value="ABC transporter ATP-binding protein/permease"/>
    <property type="match status" value="1"/>
</dbReference>
<accession>A0A411MG20</accession>
<dbReference type="PANTHER" id="PTHR24221:SF248">
    <property type="entry name" value="ABC TRANSPORTER TRANSMEMBRANE REGION"/>
    <property type="match status" value="1"/>
</dbReference>
<dbReference type="RefSeq" id="WP_130263672.1">
    <property type="nucleotide sequence ID" value="NZ_CP035952.1"/>
</dbReference>
<dbReference type="EMBL" id="CP035952">
    <property type="protein sequence ID" value="QBF25765.1"/>
    <property type="molecule type" value="Genomic_DNA"/>
</dbReference>
<feature type="domain" description="ABC transporter" evidence="10">
    <location>
        <begin position="483"/>
        <end position="718"/>
    </location>
</feature>
<dbReference type="CDD" id="cd03245">
    <property type="entry name" value="ABCC_bacteriocin_exporters"/>
    <property type="match status" value="1"/>
</dbReference>
<dbReference type="SUPFAM" id="SSF52540">
    <property type="entry name" value="P-loop containing nucleoside triphosphate hydrolases"/>
    <property type="match status" value="1"/>
</dbReference>
<dbReference type="GO" id="GO:0005886">
    <property type="term" value="C:plasma membrane"/>
    <property type="evidence" value="ECO:0007669"/>
    <property type="project" value="UniProtKB-SubCell"/>
</dbReference>
<evidence type="ECO:0000256" key="5">
    <source>
        <dbReference type="ARBA" id="ARBA00022741"/>
    </source>
</evidence>
<dbReference type="InterPro" id="IPR011527">
    <property type="entry name" value="ABC1_TM_dom"/>
</dbReference>
<dbReference type="PROSITE" id="PS50990">
    <property type="entry name" value="PEPTIDASE_C39"/>
    <property type="match status" value="1"/>
</dbReference>
<dbReference type="Gene3D" id="3.90.70.10">
    <property type="entry name" value="Cysteine proteinases"/>
    <property type="match status" value="1"/>
</dbReference>
<dbReference type="AlphaFoldDB" id="A0A411MG20"/>
<proteinExistence type="predicted"/>
<dbReference type="GO" id="GO:0006508">
    <property type="term" value="P:proteolysis"/>
    <property type="evidence" value="ECO:0007669"/>
    <property type="project" value="InterPro"/>
</dbReference>
<dbReference type="CDD" id="cd18587">
    <property type="entry name" value="ABC_6TM_LapB_like"/>
    <property type="match status" value="1"/>
</dbReference>
<dbReference type="KEGG" id="ptk:EXN22_08680"/>
<dbReference type="Pfam" id="PF00005">
    <property type="entry name" value="ABC_tran"/>
    <property type="match status" value="1"/>
</dbReference>
<sequence>MTSMQPASSAADPRQSFDDPLLDGLLILCKLHGCTVSRAGLSAGLPLPNQRLSLELLPRAAARAGLQARVLRRELGALSTLNLPVLLLFKDGRCAVLRRWGDDGRALILPCEAEGGEQWVSREELLDAYAGEALFARPRHELEDLRAPLMPRVNAWFRDTLKLSRWLYSDAILASLLINLLGLMVPLFVMQTYDRVVPNQATSTLWVLSAGLLVGTFFELTLRVVRAHLLDQAGKKTDLILSATLFERITGMSMKARPATVGGFAQSIHDFQGLREFLTAVTLTSVIDLPFVVLMLAVIGLLGGWLVIIPLIAFPLTIIFALIIQIRLRDTVQRSLALGAVRQALLIETLGGLETLKACSAESERQYQWESTHGALTRLDAHARNLSAVATNGTLFIQQFCGMATIVAGVYSIIAGNLSVGALVASYMLGSRVLAPLGQIAGLITRYQQAQLTMRSTDALMALPQERQAGQQPLERTQLQGALDVSHVSFRYQGQNASALNDISFSVKPGERIGIIGRSGSGKSTLARLLMGFYSPDEGQILLDNLDLRQLDIADLRHQLGYVAHDLPLLAGSLRDNLTLGARYVSDARMLEVAELTGVSELARQHPQGFDRPVGERGQLLSGGQRQAVLLARAMLLEPPIMILDEPTSHMDNSSEDQLRQRLHGWIQGKTLLLVTHRTSMLSLVDRLLVLDNGKIVADGPKDAVIDALRKGRVGAAL</sequence>
<dbReference type="PROSITE" id="PS50893">
    <property type="entry name" value="ABC_TRANSPORTER_2"/>
    <property type="match status" value="1"/>
</dbReference>
<dbReference type="NCBIfam" id="TIGR03375">
    <property type="entry name" value="type_I_sec_LssB"/>
    <property type="match status" value="1"/>
</dbReference>
<feature type="transmembrane region" description="Helical" evidence="9">
    <location>
        <begin position="171"/>
        <end position="193"/>
    </location>
</feature>
<dbReference type="OrthoDB" id="9787557at2"/>
<evidence type="ECO:0000256" key="2">
    <source>
        <dbReference type="ARBA" id="ARBA00022448"/>
    </source>
</evidence>
<feature type="transmembrane region" description="Helical" evidence="9">
    <location>
        <begin position="406"/>
        <end position="429"/>
    </location>
</feature>
<comment type="subcellular location">
    <subcellularLocation>
        <location evidence="1">Cell membrane</location>
        <topology evidence="1">Multi-pass membrane protein</topology>
    </subcellularLocation>
</comment>
<keyword evidence="8 9" id="KW-0472">Membrane</keyword>
<evidence type="ECO:0000256" key="7">
    <source>
        <dbReference type="ARBA" id="ARBA00022989"/>
    </source>
</evidence>
<dbReference type="Pfam" id="PF00664">
    <property type="entry name" value="ABC_membrane"/>
    <property type="match status" value="1"/>
</dbReference>
<dbReference type="InterPro" id="IPR017871">
    <property type="entry name" value="ABC_transporter-like_CS"/>
</dbReference>
<dbReference type="SMART" id="SM00382">
    <property type="entry name" value="AAA"/>
    <property type="match status" value="1"/>
</dbReference>
<dbReference type="GO" id="GO:0005524">
    <property type="term" value="F:ATP binding"/>
    <property type="evidence" value="ECO:0007669"/>
    <property type="project" value="UniProtKB-KW"/>
</dbReference>
<dbReference type="InterPro" id="IPR003439">
    <property type="entry name" value="ABC_transporter-like_ATP-bd"/>
</dbReference>
<evidence type="ECO:0000313" key="14">
    <source>
        <dbReference type="Proteomes" id="UP000291130"/>
    </source>
</evidence>
<evidence type="ECO:0000256" key="3">
    <source>
        <dbReference type="ARBA" id="ARBA00022475"/>
    </source>
</evidence>
<evidence type="ECO:0000256" key="4">
    <source>
        <dbReference type="ARBA" id="ARBA00022692"/>
    </source>
</evidence>
<dbReference type="InterPro" id="IPR036640">
    <property type="entry name" value="ABC1_TM_sf"/>
</dbReference>
<dbReference type="Gene3D" id="1.20.1560.10">
    <property type="entry name" value="ABC transporter type 1, transmembrane domain"/>
    <property type="match status" value="1"/>
</dbReference>
<keyword evidence="6" id="KW-0067">ATP-binding</keyword>
<keyword evidence="2" id="KW-0813">Transport</keyword>
<keyword evidence="4 9" id="KW-0812">Transmembrane</keyword>
<dbReference type="InterPro" id="IPR005074">
    <property type="entry name" value="Peptidase_C39"/>
</dbReference>
<feature type="domain" description="ABC transmembrane type-1" evidence="11">
    <location>
        <begin position="171"/>
        <end position="449"/>
    </location>
</feature>
<feature type="domain" description="Peptidase C39" evidence="12">
    <location>
        <begin position="14"/>
        <end position="136"/>
    </location>
</feature>
<evidence type="ECO:0000256" key="8">
    <source>
        <dbReference type="ARBA" id="ARBA00023136"/>
    </source>
</evidence>
<dbReference type="PROSITE" id="PS50929">
    <property type="entry name" value="ABC_TM1F"/>
    <property type="match status" value="1"/>
</dbReference>
<evidence type="ECO:0000313" key="13">
    <source>
        <dbReference type="EMBL" id="QBF25765.1"/>
    </source>
</evidence>
<feature type="transmembrane region" description="Helical" evidence="9">
    <location>
        <begin position="305"/>
        <end position="324"/>
    </location>
</feature>
<dbReference type="InterPro" id="IPR017750">
    <property type="entry name" value="ATPase_T1SS"/>
</dbReference>
<dbReference type="Proteomes" id="UP000291130">
    <property type="component" value="Chromosome"/>
</dbReference>
<evidence type="ECO:0000256" key="1">
    <source>
        <dbReference type="ARBA" id="ARBA00004651"/>
    </source>
</evidence>
<keyword evidence="14" id="KW-1185">Reference proteome</keyword>
<dbReference type="GO" id="GO:0016887">
    <property type="term" value="F:ATP hydrolysis activity"/>
    <property type="evidence" value="ECO:0007669"/>
    <property type="project" value="InterPro"/>
</dbReference>
<dbReference type="InterPro" id="IPR027417">
    <property type="entry name" value="P-loop_NTPase"/>
</dbReference>
<dbReference type="SUPFAM" id="SSF90123">
    <property type="entry name" value="ABC transporter transmembrane region"/>
    <property type="match status" value="1"/>
</dbReference>
<protein>
    <submittedName>
        <fullName evidence="13">Type I secretion system permease/ATPase</fullName>
    </submittedName>
</protein>
<reference evidence="13 14" key="1">
    <citation type="submission" date="2019-02" db="EMBL/GenBank/DDBJ databases">
        <title>Complete genome sequence of Pseudomonas sp. SNU WT1 isolated from rainbow trout.</title>
        <authorList>
            <person name="Oh W.T."/>
            <person name="Park S.C."/>
        </authorList>
    </citation>
    <scope>NUCLEOTIDE SEQUENCE [LARGE SCALE GENOMIC DNA]</scope>
    <source>
        <strain evidence="13 14">SNU WT1</strain>
    </source>
</reference>
<name>A0A411MG20_9PSED</name>
<dbReference type="Pfam" id="PF03412">
    <property type="entry name" value="Peptidase_C39"/>
    <property type="match status" value="1"/>
</dbReference>
<evidence type="ECO:0000259" key="11">
    <source>
        <dbReference type="PROSITE" id="PS50929"/>
    </source>
</evidence>
<evidence type="ECO:0000259" key="10">
    <source>
        <dbReference type="PROSITE" id="PS50893"/>
    </source>
</evidence>
<dbReference type="GO" id="GO:0008233">
    <property type="term" value="F:peptidase activity"/>
    <property type="evidence" value="ECO:0007669"/>
    <property type="project" value="InterPro"/>
</dbReference>
<evidence type="ECO:0000256" key="9">
    <source>
        <dbReference type="SAM" id="Phobius"/>
    </source>
</evidence>